<gene>
    <name evidence="2" type="primary">COQ5_4</name>
    <name evidence="2" type="ORF">Hsar01_03850</name>
</gene>
<dbReference type="PANTHER" id="PTHR43861">
    <property type="entry name" value="TRANS-ACONITATE 2-METHYLTRANSFERASE-RELATED"/>
    <property type="match status" value="1"/>
</dbReference>
<dbReference type="Proteomes" id="UP001476282">
    <property type="component" value="Unassembled WGS sequence"/>
</dbReference>
<dbReference type="InterPro" id="IPR013216">
    <property type="entry name" value="Methyltransf_11"/>
</dbReference>
<comment type="caution">
    <text evidence="2">The sequence shown here is derived from an EMBL/GenBank/DDBJ whole genome shotgun (WGS) entry which is preliminary data.</text>
</comment>
<organism evidence="2 3">
    <name type="scientific">Haloferula sargassicola</name>
    <dbReference type="NCBI Taxonomy" id="490096"/>
    <lineage>
        <taxon>Bacteria</taxon>
        <taxon>Pseudomonadati</taxon>
        <taxon>Verrucomicrobiota</taxon>
        <taxon>Verrucomicrobiia</taxon>
        <taxon>Verrucomicrobiales</taxon>
        <taxon>Verrucomicrobiaceae</taxon>
        <taxon>Haloferula</taxon>
    </lineage>
</organism>
<proteinExistence type="predicted"/>
<keyword evidence="2" id="KW-0808">Transferase</keyword>
<keyword evidence="2" id="KW-0489">Methyltransferase</keyword>
<dbReference type="InterPro" id="IPR029063">
    <property type="entry name" value="SAM-dependent_MTases_sf"/>
</dbReference>
<dbReference type="GO" id="GO:0032259">
    <property type="term" value="P:methylation"/>
    <property type="evidence" value="ECO:0007669"/>
    <property type="project" value="UniProtKB-KW"/>
</dbReference>
<evidence type="ECO:0000313" key="3">
    <source>
        <dbReference type="Proteomes" id="UP001476282"/>
    </source>
</evidence>
<accession>A0ABP9USV0</accession>
<dbReference type="CDD" id="cd02440">
    <property type="entry name" value="AdoMet_MTases"/>
    <property type="match status" value="1"/>
</dbReference>
<dbReference type="EMBL" id="BAABRI010000029">
    <property type="protein sequence ID" value="GAA5484605.1"/>
    <property type="molecule type" value="Genomic_DNA"/>
</dbReference>
<evidence type="ECO:0000313" key="2">
    <source>
        <dbReference type="EMBL" id="GAA5484605.1"/>
    </source>
</evidence>
<keyword evidence="3" id="KW-1185">Reference proteome</keyword>
<evidence type="ECO:0000259" key="1">
    <source>
        <dbReference type="Pfam" id="PF08241"/>
    </source>
</evidence>
<sequence length="231" mass="25366">MKAVRILVLGILAGLLHAEEAGPLQSVKPGINEAFLDSNLDVSEWLKRFEVESREVFEARDAIADACGVRPGMVVADIGAGTGLYTRIFSEKVNPGGWVVAVEINPPFLKHIQARAKEEGQHNITTVLCPEDSVSLPPRSVDVAFICDTYHHFEYPQPVLASILGTLKSGGRLVVVDFIREEGRSSDWVMEHVRAGEGTVRKEIEAAGFDFVSKPEVEGLSQNYLLVFRKP</sequence>
<dbReference type="Gene3D" id="3.40.50.150">
    <property type="entry name" value="Vaccinia Virus protein VP39"/>
    <property type="match status" value="1"/>
</dbReference>
<reference evidence="2 3" key="1">
    <citation type="submission" date="2024-02" db="EMBL/GenBank/DDBJ databases">
        <title>Haloferula sargassicola NBRC 104335.</title>
        <authorList>
            <person name="Ichikawa N."/>
            <person name="Katano-Makiyama Y."/>
            <person name="Hidaka K."/>
        </authorList>
    </citation>
    <scope>NUCLEOTIDE SEQUENCE [LARGE SCALE GENOMIC DNA]</scope>
    <source>
        <strain evidence="2 3">NBRC 104335</strain>
    </source>
</reference>
<name>A0ABP9USV0_9BACT</name>
<protein>
    <submittedName>
        <fullName evidence="2">2-methoxy-6-polyprenyl-1,4-benzoquinol methylase, mitochondrial</fullName>
    </submittedName>
</protein>
<dbReference type="RefSeq" id="WP_353568709.1">
    <property type="nucleotide sequence ID" value="NZ_BAABRI010000029.1"/>
</dbReference>
<dbReference type="Pfam" id="PF08241">
    <property type="entry name" value="Methyltransf_11"/>
    <property type="match status" value="1"/>
</dbReference>
<dbReference type="GO" id="GO:0008168">
    <property type="term" value="F:methyltransferase activity"/>
    <property type="evidence" value="ECO:0007669"/>
    <property type="project" value="UniProtKB-KW"/>
</dbReference>
<dbReference type="SUPFAM" id="SSF53335">
    <property type="entry name" value="S-adenosyl-L-methionine-dependent methyltransferases"/>
    <property type="match status" value="1"/>
</dbReference>
<feature type="domain" description="Methyltransferase type 11" evidence="1">
    <location>
        <begin position="77"/>
        <end position="175"/>
    </location>
</feature>